<keyword evidence="2" id="KW-1185">Reference proteome</keyword>
<sequence length="831" mass="92907">MDGSDNQSMFQCALCKRHFKRVDHLSRHVRSHTQSRPYKCDICPKAFTRTDLLRRHVACHKSLSGAPNQVPRISNRALASRVTQACKACASDHLRCSEEKPCRRCVKKGIGCIWDGLPEQDNPSTSLASEYQSEDPEDASIADPELIGSHTSRILPSASTETTSPSLGIIDAHPEMETFSQFAPESMSFGFPDPNLLSGIWPYEGLDLNFDAELNDRDMQFLDNCDLIDPFEFNDASQPEVRAAQSSLDALSPEAIQNLHWRFRPNKQDYQGSEEQYLSIPTNGHDSPESRVRLEKRVTCAELSVATRDKILTLVTKSCRSKDLFHPATSFPSAQLLNKLVQYFLTSSVCNAASFLHLATLDPNTRRPELVAIMAAAGAALTSDPALIKLGCAIQECVRVTILKLWEDDNTLVRDLQLLQAFLVVLEIGLWSGFERKVEIAEGLLQPMLTMLRRDGKFKRSAYSDIMISNDLEGAALNRTWLAWVDSESYKRLACRLLLHDSSSSVALLVNPLISYAEFTVPLPLSEDIWSCSSAERWKALCISRDSGQALDIADFLTDPEALLLHRDAIDLRMASFALLSYSWSLCWEYVQLKSIQRRRRDQWNTLAMSSRCGELSRLVDNLRMVFSLRLAKPDTVTMRLELVLLHLHMPFEDIKIFAGLEGPERARSVCPSICEWAASESARRSVYHAAQIIREAREMPRGSMGPITAIMLYHASLAFLAYGLLATPRGVGWEALSMTGVAAEEVFLDKPEDASIRRFLQLGSGTPCLGCSMESGPISNMSKRVYLSEPRSVIRAVVDVLGANFHNRPRPCLLDKLVQLMMALERSLSS</sequence>
<evidence type="ECO:0000313" key="2">
    <source>
        <dbReference type="Proteomes" id="UP000830768"/>
    </source>
</evidence>
<reference evidence="1" key="1">
    <citation type="submission" date="2021-11" db="EMBL/GenBank/DDBJ databases">
        <title>Fusarium solani-melongenae Genome sequencing and assembly.</title>
        <authorList>
            <person name="Xie S."/>
            <person name="Huang L."/>
            <person name="Zhang X."/>
        </authorList>
    </citation>
    <scope>NUCLEOTIDE SEQUENCE</scope>
    <source>
        <strain evidence="1">CRI 24-3</strain>
    </source>
</reference>
<accession>A0ACD3ZPV4</accession>
<name>A0ACD3ZPV4_FUSSC</name>
<protein>
    <submittedName>
        <fullName evidence="1">Uncharacterized protein</fullName>
    </submittedName>
</protein>
<dbReference type="EMBL" id="CP090040">
    <property type="protein sequence ID" value="UPL02862.1"/>
    <property type="molecule type" value="Genomic_DNA"/>
</dbReference>
<dbReference type="Proteomes" id="UP000830768">
    <property type="component" value="Chromosome 12"/>
</dbReference>
<organism evidence="1 2">
    <name type="scientific">Fusarium solani subsp. cucurbitae</name>
    <name type="common">Neocosmosporum cucurbitae</name>
    <dbReference type="NCBI Taxonomy" id="2747967"/>
    <lineage>
        <taxon>Eukaryota</taxon>
        <taxon>Fungi</taxon>
        <taxon>Dikarya</taxon>
        <taxon>Ascomycota</taxon>
        <taxon>Pezizomycotina</taxon>
        <taxon>Sordariomycetes</taxon>
        <taxon>Hypocreomycetidae</taxon>
        <taxon>Hypocreales</taxon>
        <taxon>Nectriaceae</taxon>
        <taxon>Fusarium</taxon>
        <taxon>Fusarium solani species complex</taxon>
    </lineage>
</organism>
<gene>
    <name evidence="1" type="ORF">LCI18_013796</name>
</gene>
<evidence type="ECO:0000313" key="1">
    <source>
        <dbReference type="EMBL" id="UPL02862.1"/>
    </source>
</evidence>
<proteinExistence type="predicted"/>